<sequence>TFNDLKSTKDNRLGVYHLVTRLRDVVGVSGLALEWFQLYLSNRNFSVFENQFMSYSKDLAYGVPQGSSPYHFYADDIQLYCSFKPMEVQKLFFLIKCLASIEQWLGDNYLQLNSEKSETFIIAPDSQIAIIKEHLGSLGSSVQLSLRYFGVIFLFRQVPRATLSSVN</sequence>
<accession>A0A3Q2X8G8</accession>
<organism evidence="1 2">
    <name type="scientific">Haplochromis burtoni</name>
    <name type="common">Burton's mouthbrooder</name>
    <name type="synonym">Chromis burtoni</name>
    <dbReference type="NCBI Taxonomy" id="8153"/>
    <lineage>
        <taxon>Eukaryota</taxon>
        <taxon>Metazoa</taxon>
        <taxon>Chordata</taxon>
        <taxon>Craniata</taxon>
        <taxon>Vertebrata</taxon>
        <taxon>Euteleostomi</taxon>
        <taxon>Actinopterygii</taxon>
        <taxon>Neopterygii</taxon>
        <taxon>Teleostei</taxon>
        <taxon>Neoteleostei</taxon>
        <taxon>Acanthomorphata</taxon>
        <taxon>Ovalentaria</taxon>
        <taxon>Cichlomorphae</taxon>
        <taxon>Cichliformes</taxon>
        <taxon>Cichlidae</taxon>
        <taxon>African cichlids</taxon>
        <taxon>Pseudocrenilabrinae</taxon>
        <taxon>Haplochromini</taxon>
        <taxon>Haplochromis</taxon>
    </lineage>
</organism>
<evidence type="ECO:0000313" key="1">
    <source>
        <dbReference type="Ensembl" id="ENSHBUP00000035191.1"/>
    </source>
</evidence>
<dbReference type="GeneTree" id="ENSGT01060000252668"/>
<dbReference type="Ensembl" id="ENSHBUT00000030663.1">
    <property type="protein sequence ID" value="ENSHBUP00000035191.1"/>
    <property type="gene ID" value="ENSHBUG00000023204.1"/>
</dbReference>
<dbReference type="OMA" id="DSELHNC"/>
<proteinExistence type="predicted"/>
<evidence type="ECO:0000313" key="2">
    <source>
        <dbReference type="Proteomes" id="UP000264840"/>
    </source>
</evidence>
<protein>
    <submittedName>
        <fullName evidence="1">Uncharacterized protein</fullName>
    </submittedName>
</protein>
<dbReference type="Proteomes" id="UP000264840">
    <property type="component" value="Unplaced"/>
</dbReference>
<dbReference type="AlphaFoldDB" id="A0A3Q2X8G8"/>
<reference evidence="1" key="1">
    <citation type="submission" date="2025-08" db="UniProtKB">
        <authorList>
            <consortium name="Ensembl"/>
        </authorList>
    </citation>
    <scope>IDENTIFICATION</scope>
</reference>
<name>A0A3Q2X8G8_HAPBU</name>
<keyword evidence="2" id="KW-1185">Reference proteome</keyword>
<dbReference type="PANTHER" id="PTHR33332">
    <property type="entry name" value="REVERSE TRANSCRIPTASE DOMAIN-CONTAINING PROTEIN"/>
    <property type="match status" value="1"/>
</dbReference>
<reference evidence="1" key="2">
    <citation type="submission" date="2025-09" db="UniProtKB">
        <authorList>
            <consortium name="Ensembl"/>
        </authorList>
    </citation>
    <scope>IDENTIFICATION</scope>
</reference>